<evidence type="ECO:0000256" key="2">
    <source>
        <dbReference type="ARBA" id="ARBA00022723"/>
    </source>
</evidence>
<dbReference type="AlphaFoldDB" id="A0A9X3DCH8"/>
<accession>A0A9X3DCH8</accession>
<evidence type="ECO:0000256" key="1">
    <source>
        <dbReference type="ARBA" id="ARBA00010211"/>
    </source>
</evidence>
<organism evidence="4 5">
    <name type="scientific">Pedobacter agri</name>
    <dbReference type="NCBI Taxonomy" id="454586"/>
    <lineage>
        <taxon>Bacteria</taxon>
        <taxon>Pseudomonadati</taxon>
        <taxon>Bacteroidota</taxon>
        <taxon>Sphingobacteriia</taxon>
        <taxon>Sphingobacteriales</taxon>
        <taxon>Sphingobacteriaceae</taxon>
        <taxon>Pedobacter</taxon>
    </lineage>
</organism>
<dbReference type="EMBL" id="JAPJUH010000003">
    <property type="protein sequence ID" value="MCX3265114.1"/>
    <property type="molecule type" value="Genomic_DNA"/>
</dbReference>
<gene>
    <name evidence="4" type="ORF">OQZ29_10175</name>
</gene>
<keyword evidence="5" id="KW-1185">Reference proteome</keyword>
<dbReference type="GO" id="GO:0046872">
    <property type="term" value="F:metal ion binding"/>
    <property type="evidence" value="ECO:0007669"/>
    <property type="project" value="UniProtKB-KW"/>
</dbReference>
<sequence>MKLIRFGEPGAEKPGIIVDGKYFDVSSLVTDYNEAFFGGDGLEKLKKDIDSADLPEVDQNVRLGAALARPSKIICVGLNYKDHAAETNAPIPAEPILFFKATSAIVGPNDDLVIPKNSKKTDWEVELAIVIGKKASYVSEENALDHIAGYVLHNDYSEREFQLERNGQWVKGKSCDTFAPIGPFIATQDEISDVHNLRLWLTVNGKTLQDGNTSNLIFNVPFMISYISQFMTLLPGDVITTGTPAGVGLGQKPDPWYLKAGDVVELGIDGLGSSKQVVKAYSEN</sequence>
<evidence type="ECO:0000313" key="5">
    <source>
        <dbReference type="Proteomes" id="UP001142592"/>
    </source>
</evidence>
<dbReference type="Proteomes" id="UP001142592">
    <property type="component" value="Unassembled WGS sequence"/>
</dbReference>
<dbReference type="SUPFAM" id="SSF56529">
    <property type="entry name" value="FAH"/>
    <property type="match status" value="1"/>
</dbReference>
<reference evidence="4" key="1">
    <citation type="submission" date="2022-11" db="EMBL/GenBank/DDBJ databases">
        <authorList>
            <person name="Graham C."/>
            <person name="Newman J.D."/>
        </authorList>
    </citation>
    <scope>NUCLEOTIDE SEQUENCE</scope>
    <source>
        <strain evidence="4">DSM 19486</strain>
    </source>
</reference>
<protein>
    <submittedName>
        <fullName evidence="4">Fumarylacetoacetate hydrolase family protein</fullName>
    </submittedName>
</protein>
<name>A0A9X3DCH8_9SPHI</name>
<dbReference type="InterPro" id="IPR011234">
    <property type="entry name" value="Fumarylacetoacetase-like_C"/>
</dbReference>
<dbReference type="PANTHER" id="PTHR42796">
    <property type="entry name" value="FUMARYLACETOACETATE HYDROLASE DOMAIN-CONTAINING PROTEIN 2A-RELATED"/>
    <property type="match status" value="1"/>
</dbReference>
<comment type="similarity">
    <text evidence="1">Belongs to the FAH family.</text>
</comment>
<dbReference type="Pfam" id="PF01557">
    <property type="entry name" value="FAA_hydrolase"/>
    <property type="match status" value="1"/>
</dbReference>
<dbReference type="GO" id="GO:0016853">
    <property type="term" value="F:isomerase activity"/>
    <property type="evidence" value="ECO:0007669"/>
    <property type="project" value="UniProtKB-ARBA"/>
</dbReference>
<comment type="caution">
    <text evidence="4">The sequence shown here is derived from an EMBL/GenBank/DDBJ whole genome shotgun (WGS) entry which is preliminary data.</text>
</comment>
<dbReference type="PANTHER" id="PTHR42796:SF4">
    <property type="entry name" value="FUMARYLACETOACETATE HYDROLASE DOMAIN-CONTAINING PROTEIN 2A"/>
    <property type="match status" value="1"/>
</dbReference>
<dbReference type="Gene3D" id="3.90.850.10">
    <property type="entry name" value="Fumarylacetoacetase-like, C-terminal domain"/>
    <property type="match status" value="1"/>
</dbReference>
<evidence type="ECO:0000313" key="4">
    <source>
        <dbReference type="EMBL" id="MCX3265114.1"/>
    </source>
</evidence>
<evidence type="ECO:0000259" key="3">
    <source>
        <dbReference type="Pfam" id="PF01557"/>
    </source>
</evidence>
<dbReference type="InterPro" id="IPR051121">
    <property type="entry name" value="FAH"/>
</dbReference>
<dbReference type="GO" id="GO:0019752">
    <property type="term" value="P:carboxylic acid metabolic process"/>
    <property type="evidence" value="ECO:0007669"/>
    <property type="project" value="UniProtKB-ARBA"/>
</dbReference>
<dbReference type="RefSeq" id="WP_266269144.1">
    <property type="nucleotide sequence ID" value="NZ_JAPJUH010000003.1"/>
</dbReference>
<dbReference type="GO" id="GO:0016787">
    <property type="term" value="F:hydrolase activity"/>
    <property type="evidence" value="ECO:0007669"/>
    <property type="project" value="UniProtKB-KW"/>
</dbReference>
<keyword evidence="4" id="KW-0378">Hydrolase</keyword>
<feature type="domain" description="Fumarylacetoacetase-like C-terminal" evidence="3">
    <location>
        <begin position="72"/>
        <end position="278"/>
    </location>
</feature>
<proteinExistence type="inferred from homology"/>
<dbReference type="FunFam" id="3.90.850.10:FF:000002">
    <property type="entry name" value="2-hydroxyhepta-2,4-diene-1,7-dioate isomerase"/>
    <property type="match status" value="1"/>
</dbReference>
<dbReference type="InterPro" id="IPR036663">
    <property type="entry name" value="Fumarylacetoacetase_C_sf"/>
</dbReference>
<keyword evidence="2" id="KW-0479">Metal-binding</keyword>